<keyword evidence="1" id="KW-0812">Transmembrane</keyword>
<sequence>MNKKNHLQEEVIIDYLLENIEDDKTELVEEHLQQCKKCKEMLNEWELLLHQKEPLEFETDTLKHKIWESIEKENARRNNRWNWLKKPPFAIASVVAAIFLILFVFEAYQKPIVSNYQMKENDNIPVETMEEKRYTDQLMIVPVSQFPNLDGQMWVNEHTNEMLLELNGLNIMPNHDYQLWIIYRDDKIDDEIIPVQDGTTRMFFQGIPVEQFKRVKGSVEPIGGSPEQTGPDTFYIEF</sequence>
<reference evidence="2 3" key="1">
    <citation type="submission" date="2020-08" db="EMBL/GenBank/DDBJ databases">
        <title>Genomic Encyclopedia of Type Strains, Phase IV (KMG-IV): sequencing the most valuable type-strain genomes for metagenomic binning, comparative biology and taxonomic classification.</title>
        <authorList>
            <person name="Goeker M."/>
        </authorList>
    </citation>
    <scope>NUCLEOTIDE SEQUENCE [LARGE SCALE GENOMIC DNA]</scope>
    <source>
        <strain evidence="2 3">DSM 11805</strain>
    </source>
</reference>
<evidence type="ECO:0000313" key="3">
    <source>
        <dbReference type="Proteomes" id="UP000572212"/>
    </source>
</evidence>
<keyword evidence="1" id="KW-1133">Transmembrane helix</keyword>
<feature type="transmembrane region" description="Helical" evidence="1">
    <location>
        <begin position="89"/>
        <end position="108"/>
    </location>
</feature>
<keyword evidence="1" id="KW-0472">Membrane</keyword>
<accession>A0A841RHU7</accession>
<protein>
    <submittedName>
        <fullName evidence="2">Anti-sigma-K factor RskA</fullName>
    </submittedName>
</protein>
<keyword evidence="3" id="KW-1185">Reference proteome</keyword>
<dbReference type="RefSeq" id="WP_184244913.1">
    <property type="nucleotide sequence ID" value="NZ_BAAACU010000002.1"/>
</dbReference>
<evidence type="ECO:0000256" key="1">
    <source>
        <dbReference type="SAM" id="Phobius"/>
    </source>
</evidence>
<name>A0A841RHU7_9BACI</name>
<gene>
    <name evidence="2" type="ORF">GGQ92_000840</name>
</gene>
<proteinExistence type="predicted"/>
<dbReference type="AlphaFoldDB" id="A0A841RHU7"/>
<comment type="caution">
    <text evidence="2">The sequence shown here is derived from an EMBL/GenBank/DDBJ whole genome shotgun (WGS) entry which is preliminary data.</text>
</comment>
<organism evidence="2 3">
    <name type="scientific">Gracilibacillus halotolerans</name>
    <dbReference type="NCBI Taxonomy" id="74386"/>
    <lineage>
        <taxon>Bacteria</taxon>
        <taxon>Bacillati</taxon>
        <taxon>Bacillota</taxon>
        <taxon>Bacilli</taxon>
        <taxon>Bacillales</taxon>
        <taxon>Bacillaceae</taxon>
        <taxon>Gracilibacillus</taxon>
    </lineage>
</organism>
<dbReference type="EMBL" id="JACHON010000002">
    <property type="protein sequence ID" value="MBB6512059.1"/>
    <property type="molecule type" value="Genomic_DNA"/>
</dbReference>
<evidence type="ECO:0000313" key="2">
    <source>
        <dbReference type="EMBL" id="MBB6512059.1"/>
    </source>
</evidence>
<dbReference type="Proteomes" id="UP000572212">
    <property type="component" value="Unassembled WGS sequence"/>
</dbReference>